<keyword evidence="3" id="KW-1185">Reference proteome</keyword>
<dbReference type="Proteomes" id="UP001157091">
    <property type="component" value="Unassembled WGS sequence"/>
</dbReference>
<reference evidence="3" key="1">
    <citation type="journal article" date="2019" name="Int. J. Syst. Evol. Microbiol.">
        <title>The Global Catalogue of Microorganisms (GCM) 10K type strain sequencing project: providing services to taxonomists for standard genome sequencing and annotation.</title>
        <authorList>
            <consortium name="The Broad Institute Genomics Platform"/>
            <consortium name="The Broad Institute Genome Sequencing Center for Infectious Disease"/>
            <person name="Wu L."/>
            <person name="Ma J."/>
        </authorList>
    </citation>
    <scope>NUCLEOTIDE SEQUENCE [LARGE SCALE GENOMIC DNA]</scope>
    <source>
        <strain evidence="3">NBRC 106348</strain>
    </source>
</reference>
<feature type="domain" description="Amidohydrolase 3" evidence="1">
    <location>
        <begin position="2"/>
        <end position="56"/>
    </location>
</feature>
<evidence type="ECO:0000259" key="1">
    <source>
        <dbReference type="Pfam" id="PF07969"/>
    </source>
</evidence>
<dbReference type="EMBL" id="BSUK01000001">
    <property type="protein sequence ID" value="GMA24139.1"/>
    <property type="molecule type" value="Genomic_DNA"/>
</dbReference>
<dbReference type="SUPFAM" id="SSF51338">
    <property type="entry name" value="Composite domain of metallo-dependent hydrolases"/>
    <property type="match status" value="1"/>
</dbReference>
<dbReference type="Pfam" id="PF07969">
    <property type="entry name" value="Amidohydro_3"/>
    <property type="match status" value="1"/>
</dbReference>
<name>A0ABQ6I2X3_9MICO</name>
<evidence type="ECO:0000313" key="2">
    <source>
        <dbReference type="EMBL" id="GMA24139.1"/>
    </source>
</evidence>
<evidence type="ECO:0000313" key="3">
    <source>
        <dbReference type="Proteomes" id="UP001157091"/>
    </source>
</evidence>
<proteinExistence type="predicted"/>
<dbReference type="InterPro" id="IPR013108">
    <property type="entry name" value="Amidohydro_3"/>
</dbReference>
<sequence>MALQALTVNPASFLRLDDRVGALTPGLDGDVVVWSGDPLDVNSRAEQVFVTGTEVYRWDAAANGGLGAGVVTERSERFTD</sequence>
<dbReference type="InterPro" id="IPR011059">
    <property type="entry name" value="Metal-dep_hydrolase_composite"/>
</dbReference>
<comment type="caution">
    <text evidence="2">The sequence shown here is derived from an EMBL/GenBank/DDBJ whole genome shotgun (WGS) entry which is preliminary data.</text>
</comment>
<organism evidence="2 3">
    <name type="scientific">Luteimicrobium album</name>
    <dbReference type="NCBI Taxonomy" id="1054550"/>
    <lineage>
        <taxon>Bacteria</taxon>
        <taxon>Bacillati</taxon>
        <taxon>Actinomycetota</taxon>
        <taxon>Actinomycetes</taxon>
        <taxon>Micrococcales</taxon>
        <taxon>Luteimicrobium</taxon>
    </lineage>
</organism>
<protein>
    <recommendedName>
        <fullName evidence="1">Amidohydrolase 3 domain-containing protein</fullName>
    </recommendedName>
</protein>
<dbReference type="Gene3D" id="2.30.40.10">
    <property type="entry name" value="Urease, subunit C, domain 1"/>
    <property type="match status" value="1"/>
</dbReference>
<accession>A0ABQ6I2X3</accession>
<gene>
    <name evidence="2" type="ORF">GCM10025864_18980</name>
</gene>